<feature type="domain" description="Rad50/SbcC-type AAA" evidence="5">
    <location>
        <begin position="5"/>
        <end position="212"/>
    </location>
</feature>
<dbReference type="InterPro" id="IPR027417">
    <property type="entry name" value="P-loop_NTPase"/>
</dbReference>
<dbReference type="RefSeq" id="WP_204654958.1">
    <property type="nucleotide sequence ID" value="NZ_JAFBFD010000046.1"/>
</dbReference>
<evidence type="ECO:0000256" key="2">
    <source>
        <dbReference type="ARBA" id="ARBA00011322"/>
    </source>
</evidence>
<dbReference type="PANTHER" id="PTHR32114:SF2">
    <property type="entry name" value="ABC TRANSPORTER ABCH.3"/>
    <property type="match status" value="1"/>
</dbReference>
<keyword evidence="7" id="KW-1185">Reference proteome</keyword>
<dbReference type="Pfam" id="PF13558">
    <property type="entry name" value="SbcC_Walker_B"/>
    <property type="match status" value="1"/>
</dbReference>
<protein>
    <recommendedName>
        <fullName evidence="3">Nuclease SbcCD subunit C</fullName>
    </recommendedName>
</protein>
<dbReference type="Pfam" id="PF13476">
    <property type="entry name" value="AAA_23"/>
    <property type="match status" value="1"/>
</dbReference>
<feature type="coiled-coil region" evidence="4">
    <location>
        <begin position="189"/>
        <end position="216"/>
    </location>
</feature>
<evidence type="ECO:0000313" key="7">
    <source>
        <dbReference type="Proteomes" id="UP001595969"/>
    </source>
</evidence>
<dbReference type="PANTHER" id="PTHR32114">
    <property type="entry name" value="ABC TRANSPORTER ABCH.3"/>
    <property type="match status" value="1"/>
</dbReference>
<dbReference type="SUPFAM" id="SSF52540">
    <property type="entry name" value="P-loop containing nucleoside triphosphate hydrolases"/>
    <property type="match status" value="1"/>
</dbReference>
<organism evidence="6 7">
    <name type="scientific">Enterococcus lemanii</name>
    <dbReference type="NCBI Taxonomy" id="1159752"/>
    <lineage>
        <taxon>Bacteria</taxon>
        <taxon>Bacillati</taxon>
        <taxon>Bacillota</taxon>
        <taxon>Bacilli</taxon>
        <taxon>Lactobacillales</taxon>
        <taxon>Enterococcaceae</taxon>
        <taxon>Enterococcus</taxon>
    </lineage>
</organism>
<feature type="coiled-coil region" evidence="4">
    <location>
        <begin position="257"/>
        <end position="355"/>
    </location>
</feature>
<comment type="caution">
    <text evidence="6">The sequence shown here is derived from an EMBL/GenBank/DDBJ whole genome shotgun (WGS) entry which is preliminary data.</text>
</comment>
<feature type="coiled-coil region" evidence="4">
    <location>
        <begin position="633"/>
        <end position="667"/>
    </location>
</feature>
<proteinExistence type="inferred from homology"/>
<keyword evidence="4" id="KW-0175">Coiled coil</keyword>
<evidence type="ECO:0000256" key="4">
    <source>
        <dbReference type="SAM" id="Coils"/>
    </source>
</evidence>
<sequence>MQPRKLILQNFGPFVHETIDFSEFEGSGLFLISGKTGAGKTTIFDSMSYALFGETTGQQRNGKEMRSVFASPDEQTKVTFLFEHQGFFYEVARSPEQTLSKKRGTGTTEQASKVTLTVFDYQMREQRQFTKRQEVEAFIQELLQLDAKQFFQIILLPQGEFRNFLIAPSSEKEKLLRNVFGTDLYQRLTEWLNEQQKQQQQNLKDQEKKIELLGESFKWPDEKEVAVTTAEQLLQWDKAQDGLKANLQTQEAEQFLLEKARDEAEKTYYKAEQLANQLIAYEALQQEFALLKTKTKEIAAQERRLQFLRQLEKDTPFLQQLAKTRQAVVEQESQSEALKQQLEDLQKTRQAWSDQREIRVEKEERLQVLSVKKQELARLLPLVAEMKEAVAEQGTLQGAVATIEQAITELTGQQKMLAAQEKSWHEALIEQEGLAEEAVSLAQIEALLLRYEENQQASEQMALTIAEIAEETRGLTRKSDELETQVAEKEAIFLQLQSEFAKLQIEKWQQLLIPGEPCLVCGSTDHPLLANQTTGEQHEKVTITEKKVETARKAWQKKQEQWQVVKEDLKVLEAKKALLLQNEQQQKESQEQLSQQLQGLLPLTEPTFRQAYTKRQAVWQENQEKVALAKEKLVQIQEQSSQFNQDLEAMQLKKEDLKTHLIQQEARVLHLQKQFGQTSSEQIEVTFAQIVDELANVTQWLDADQAEGQRLEKEAVVLLERKAGLARQLLASEQLFAEQKLTLQQLLRQYPAGTTEASLQEEQNSFDQIMALEQQVQAYREREQFLTTRLAQEEGLKDQEMPDLTHLKTLFEQAKSAFVAQQKHVLQLNEQWQHNATLVQQVQALYDQTQAAFCELAELEQLSQTIRGDNLQRLSFERYILQTYLNDVLEVANQRLTRLTRGRYQFLIATEKGSYRRSTGLEINIYDDNAGAIRRAQTLSGGESFIAALALALSLADVIQQQAGGIAIEALFIDEGFGSLDEESLEMAIEALEMIEQEGRLIGIISHVRELKERIHQQLMVETNGYGQSKTKLKLGERWAER</sequence>
<evidence type="ECO:0000256" key="1">
    <source>
        <dbReference type="ARBA" id="ARBA00006930"/>
    </source>
</evidence>
<dbReference type="Gene3D" id="3.40.50.300">
    <property type="entry name" value="P-loop containing nucleotide triphosphate hydrolases"/>
    <property type="match status" value="2"/>
</dbReference>
<dbReference type="InterPro" id="IPR038729">
    <property type="entry name" value="Rad50/SbcC_AAA"/>
</dbReference>
<reference evidence="7" key="1">
    <citation type="journal article" date="2019" name="Int. J. Syst. Evol. Microbiol.">
        <title>The Global Catalogue of Microorganisms (GCM) 10K type strain sequencing project: providing services to taxonomists for standard genome sequencing and annotation.</title>
        <authorList>
            <consortium name="The Broad Institute Genomics Platform"/>
            <consortium name="The Broad Institute Genome Sequencing Center for Infectious Disease"/>
            <person name="Wu L."/>
            <person name="Ma J."/>
        </authorList>
    </citation>
    <scope>NUCLEOTIDE SEQUENCE [LARGE SCALE GENOMIC DNA]</scope>
    <source>
        <strain evidence="7">CGMCC 1.19032</strain>
    </source>
</reference>
<feature type="coiled-coil region" evidence="4">
    <location>
        <begin position="441"/>
        <end position="499"/>
    </location>
</feature>
<gene>
    <name evidence="6" type="ORF">ACFO5I_06570</name>
</gene>
<dbReference type="Proteomes" id="UP001595969">
    <property type="component" value="Unassembled WGS sequence"/>
</dbReference>
<name>A0ABV9MTS0_9ENTE</name>
<evidence type="ECO:0000256" key="3">
    <source>
        <dbReference type="ARBA" id="ARBA00013368"/>
    </source>
</evidence>
<comment type="subunit">
    <text evidence="2">Heterodimer of SbcC and SbcD.</text>
</comment>
<evidence type="ECO:0000259" key="5">
    <source>
        <dbReference type="Pfam" id="PF13476"/>
    </source>
</evidence>
<dbReference type="EMBL" id="JBHSGS010000037">
    <property type="protein sequence ID" value="MFC4719392.1"/>
    <property type="molecule type" value="Genomic_DNA"/>
</dbReference>
<comment type="similarity">
    <text evidence="1">Belongs to the SMC family. SbcC subfamily.</text>
</comment>
<accession>A0ABV9MTS0</accession>
<evidence type="ECO:0000313" key="6">
    <source>
        <dbReference type="EMBL" id="MFC4719392.1"/>
    </source>
</evidence>